<proteinExistence type="predicted"/>
<keyword evidence="3" id="KW-0176">Collagen</keyword>
<evidence type="ECO:0000313" key="4">
    <source>
        <dbReference type="Proteomes" id="UP000198538"/>
    </source>
</evidence>
<dbReference type="InterPro" id="IPR025237">
    <property type="entry name" value="DUF4183"/>
</dbReference>
<dbReference type="Proteomes" id="UP000198538">
    <property type="component" value="Unassembled WGS sequence"/>
</dbReference>
<keyword evidence="4" id="KW-1185">Reference proteome</keyword>
<feature type="domain" description="DUF4183" evidence="2">
    <location>
        <begin position="277"/>
        <end position="343"/>
    </location>
</feature>
<dbReference type="GO" id="GO:0005615">
    <property type="term" value="C:extracellular space"/>
    <property type="evidence" value="ECO:0007669"/>
    <property type="project" value="TreeGrafter"/>
</dbReference>
<dbReference type="PANTHER" id="PTHR24023">
    <property type="entry name" value="COLLAGEN ALPHA"/>
    <property type="match status" value="1"/>
</dbReference>
<feature type="region of interest" description="Disordered" evidence="1">
    <location>
        <begin position="107"/>
        <end position="253"/>
    </location>
</feature>
<dbReference type="InterPro" id="IPR008160">
    <property type="entry name" value="Collagen"/>
</dbReference>
<gene>
    <name evidence="3" type="ORF">SAMN05720606_104108</name>
</gene>
<dbReference type="GO" id="GO:0031012">
    <property type="term" value="C:extracellular matrix"/>
    <property type="evidence" value="ECO:0007669"/>
    <property type="project" value="TreeGrafter"/>
</dbReference>
<feature type="compositionally biased region" description="Low complexity" evidence="1">
    <location>
        <begin position="175"/>
        <end position="253"/>
    </location>
</feature>
<reference evidence="4" key="1">
    <citation type="submission" date="2016-10" db="EMBL/GenBank/DDBJ databases">
        <authorList>
            <person name="Varghese N."/>
            <person name="Submissions S."/>
        </authorList>
    </citation>
    <scope>NUCLEOTIDE SEQUENCE [LARGE SCALE GENOMIC DNA]</scope>
    <source>
        <strain evidence="4">BL9</strain>
    </source>
</reference>
<dbReference type="InterPro" id="IPR050149">
    <property type="entry name" value="Collagen_superfamily"/>
</dbReference>
<name>A0A1G5F8N3_9BACL</name>
<dbReference type="STRING" id="582692.SAMN05720606_104108"/>
<dbReference type="AlphaFoldDB" id="A0A1G5F8N3"/>
<evidence type="ECO:0000259" key="2">
    <source>
        <dbReference type="Pfam" id="PF13799"/>
    </source>
</evidence>
<dbReference type="Pfam" id="PF13799">
    <property type="entry name" value="DUF4183"/>
    <property type="match status" value="1"/>
</dbReference>
<dbReference type="PANTHER" id="PTHR24023:SF1082">
    <property type="entry name" value="COLLAGEN TRIPLE HELIX REPEAT"/>
    <property type="match status" value="1"/>
</dbReference>
<sequence>MKYTNKVKTILHSLRKRHSSAKRCNKIPRKRKKRYAIRKAVGRTKCACKQRVRQKKVSRRYRNIAFSGRGNVPLACPEPTLDATHTKMEEIKTVSLPDTQGLIAQQGSQGLAGPRGEQGEPGSSGVQGVAGPRGERGEPGSTGAQGLIGPQGVSGEQGPSGVQGPAGLRGEQGEPGSPGAQGPVGPQGVAGEQGPPGVQGPAGPRGEQGEPGSSGAQGPVGPQGVAGEQGPPGVQGPTGPQGEQGPPGSIPGIQIIPTSDRYFYFPDTDLDLSNSVTVAAGEFVNDEGGSISQFAGIGMTSYYNLYINGIVQPGNSYVLTADDLFIPSQSGVLFAETPVIIEIVQLTAVILNN</sequence>
<dbReference type="EMBL" id="FMVM01000004">
    <property type="protein sequence ID" value="SCY35616.1"/>
    <property type="molecule type" value="Genomic_DNA"/>
</dbReference>
<dbReference type="Pfam" id="PF01391">
    <property type="entry name" value="Collagen"/>
    <property type="match status" value="2"/>
</dbReference>
<evidence type="ECO:0000256" key="1">
    <source>
        <dbReference type="SAM" id="MobiDB-lite"/>
    </source>
</evidence>
<evidence type="ECO:0000313" key="3">
    <source>
        <dbReference type="EMBL" id="SCY35616.1"/>
    </source>
</evidence>
<protein>
    <submittedName>
        <fullName evidence="3">Collagen triple helix repeat-containing protein</fullName>
    </submittedName>
</protein>
<organism evidence="3 4">
    <name type="scientific">Paenibacillus polysaccharolyticus</name>
    <dbReference type="NCBI Taxonomy" id="582692"/>
    <lineage>
        <taxon>Bacteria</taxon>
        <taxon>Bacillati</taxon>
        <taxon>Bacillota</taxon>
        <taxon>Bacilli</taxon>
        <taxon>Bacillales</taxon>
        <taxon>Paenibacillaceae</taxon>
        <taxon>Paenibacillus</taxon>
    </lineage>
</organism>
<accession>A0A1G5F8N3</accession>